<keyword evidence="2" id="KW-1185">Reference proteome</keyword>
<name>A0A9K3NSM7_HELAN</name>
<comment type="caution">
    <text evidence="1">The sequence shown here is derived from an EMBL/GenBank/DDBJ whole genome shotgun (WGS) entry which is preliminary data.</text>
</comment>
<organism evidence="1 2">
    <name type="scientific">Helianthus annuus</name>
    <name type="common">Common sunflower</name>
    <dbReference type="NCBI Taxonomy" id="4232"/>
    <lineage>
        <taxon>Eukaryota</taxon>
        <taxon>Viridiplantae</taxon>
        <taxon>Streptophyta</taxon>
        <taxon>Embryophyta</taxon>
        <taxon>Tracheophyta</taxon>
        <taxon>Spermatophyta</taxon>
        <taxon>Magnoliopsida</taxon>
        <taxon>eudicotyledons</taxon>
        <taxon>Gunneridae</taxon>
        <taxon>Pentapetalae</taxon>
        <taxon>asterids</taxon>
        <taxon>campanulids</taxon>
        <taxon>Asterales</taxon>
        <taxon>Asteraceae</taxon>
        <taxon>Asteroideae</taxon>
        <taxon>Heliantheae alliance</taxon>
        <taxon>Heliantheae</taxon>
        <taxon>Helianthus</taxon>
    </lineage>
</organism>
<evidence type="ECO:0000313" key="2">
    <source>
        <dbReference type="Proteomes" id="UP000215914"/>
    </source>
</evidence>
<dbReference type="Proteomes" id="UP000215914">
    <property type="component" value="Unassembled WGS sequence"/>
</dbReference>
<reference evidence="1" key="2">
    <citation type="submission" date="2020-06" db="EMBL/GenBank/DDBJ databases">
        <title>Helianthus annuus Genome sequencing and assembly Release 2.</title>
        <authorList>
            <person name="Gouzy J."/>
            <person name="Langlade N."/>
            <person name="Munos S."/>
        </authorList>
    </citation>
    <scope>NUCLEOTIDE SEQUENCE</scope>
    <source>
        <tissue evidence="1">Leaves</tissue>
    </source>
</reference>
<sequence>MENALPLATRRGNAHFILDADQAKTQEPNTKFCSFHANIVLS</sequence>
<dbReference type="Gramene" id="mRNA:HanXRQr2_Chr04g0163261">
    <property type="protein sequence ID" value="mRNA:HanXRQr2_Chr04g0163261"/>
    <property type="gene ID" value="HanXRQr2_Chr04g0163261"/>
</dbReference>
<dbReference type="EMBL" id="MNCJ02000319">
    <property type="protein sequence ID" value="KAF5809933.1"/>
    <property type="molecule type" value="Genomic_DNA"/>
</dbReference>
<evidence type="ECO:0000313" key="1">
    <source>
        <dbReference type="EMBL" id="KAF5809933.1"/>
    </source>
</evidence>
<reference evidence="1" key="1">
    <citation type="journal article" date="2017" name="Nature">
        <title>The sunflower genome provides insights into oil metabolism, flowering and Asterid evolution.</title>
        <authorList>
            <person name="Badouin H."/>
            <person name="Gouzy J."/>
            <person name="Grassa C.J."/>
            <person name="Murat F."/>
            <person name="Staton S.E."/>
            <person name="Cottret L."/>
            <person name="Lelandais-Briere C."/>
            <person name="Owens G.L."/>
            <person name="Carrere S."/>
            <person name="Mayjonade B."/>
            <person name="Legrand L."/>
            <person name="Gill N."/>
            <person name="Kane N.C."/>
            <person name="Bowers J.E."/>
            <person name="Hubner S."/>
            <person name="Bellec A."/>
            <person name="Berard A."/>
            <person name="Berges H."/>
            <person name="Blanchet N."/>
            <person name="Boniface M.C."/>
            <person name="Brunel D."/>
            <person name="Catrice O."/>
            <person name="Chaidir N."/>
            <person name="Claudel C."/>
            <person name="Donnadieu C."/>
            <person name="Faraut T."/>
            <person name="Fievet G."/>
            <person name="Helmstetter N."/>
            <person name="King M."/>
            <person name="Knapp S.J."/>
            <person name="Lai Z."/>
            <person name="Le Paslier M.C."/>
            <person name="Lippi Y."/>
            <person name="Lorenzon L."/>
            <person name="Mandel J.R."/>
            <person name="Marage G."/>
            <person name="Marchand G."/>
            <person name="Marquand E."/>
            <person name="Bret-Mestries E."/>
            <person name="Morien E."/>
            <person name="Nambeesan S."/>
            <person name="Nguyen T."/>
            <person name="Pegot-Espagnet P."/>
            <person name="Pouilly N."/>
            <person name="Raftis F."/>
            <person name="Sallet E."/>
            <person name="Schiex T."/>
            <person name="Thomas J."/>
            <person name="Vandecasteele C."/>
            <person name="Vares D."/>
            <person name="Vear F."/>
            <person name="Vautrin S."/>
            <person name="Crespi M."/>
            <person name="Mangin B."/>
            <person name="Burke J.M."/>
            <person name="Salse J."/>
            <person name="Munos S."/>
            <person name="Vincourt P."/>
            <person name="Rieseberg L.H."/>
            <person name="Langlade N.B."/>
        </authorList>
    </citation>
    <scope>NUCLEOTIDE SEQUENCE</scope>
    <source>
        <tissue evidence="1">Leaves</tissue>
    </source>
</reference>
<protein>
    <submittedName>
        <fullName evidence="1">Uncharacterized protein</fullName>
    </submittedName>
</protein>
<accession>A0A9K3NSM7</accession>
<dbReference type="AlphaFoldDB" id="A0A9K3NSM7"/>
<gene>
    <name evidence="1" type="ORF">HanXRQr2_Chr04g0163261</name>
</gene>
<proteinExistence type="predicted"/>